<dbReference type="AlphaFoldDB" id="A0A8B6FCH9"/>
<sequence>WFSTTTCNWGGIAAISGTATNIGADIVGNFISKGKLDEAQKVLDADNIISIKVEKKNNELDIVVKELGDQLKRKQDDVFAEIMISSVLTPDGSEEIAKLVSRGIITAVVFQKFGPNVYALGNVAKFATAVEKVSLKGLTRIFGKIFATATAAAMIIWNIIDLVGTSIELSDGSPIEAAEQLFRLTKQLKEGSDNLADVVTQLRSVICTFEEEMRNDLTLIEAIAENDITTDEEIAYIKELILKHGTDKWTDNMFKYNVPTKENIRICAKIFYHMKRLLTDHMDAEKEEKKRLKRKRELPLV</sequence>
<comment type="caution">
    <text evidence="1">The sequence shown here is derived from an EMBL/GenBank/DDBJ whole genome shotgun (WGS) entry which is preliminary data.</text>
</comment>
<name>A0A8B6FCH9_MYTGA</name>
<keyword evidence="2" id="KW-1185">Reference proteome</keyword>
<evidence type="ECO:0000313" key="1">
    <source>
        <dbReference type="EMBL" id="VDI47706.1"/>
    </source>
</evidence>
<protein>
    <submittedName>
        <fullName evidence="1">Uncharacterized protein</fullName>
    </submittedName>
</protein>
<dbReference type="EMBL" id="UYJE01006644">
    <property type="protein sequence ID" value="VDI47706.1"/>
    <property type="molecule type" value="Genomic_DNA"/>
</dbReference>
<organism evidence="1 2">
    <name type="scientific">Mytilus galloprovincialis</name>
    <name type="common">Mediterranean mussel</name>
    <dbReference type="NCBI Taxonomy" id="29158"/>
    <lineage>
        <taxon>Eukaryota</taxon>
        <taxon>Metazoa</taxon>
        <taxon>Spiralia</taxon>
        <taxon>Lophotrochozoa</taxon>
        <taxon>Mollusca</taxon>
        <taxon>Bivalvia</taxon>
        <taxon>Autobranchia</taxon>
        <taxon>Pteriomorphia</taxon>
        <taxon>Mytilida</taxon>
        <taxon>Mytiloidea</taxon>
        <taxon>Mytilidae</taxon>
        <taxon>Mytilinae</taxon>
        <taxon>Mytilus</taxon>
    </lineage>
</organism>
<reference evidence="1" key="1">
    <citation type="submission" date="2018-11" db="EMBL/GenBank/DDBJ databases">
        <authorList>
            <person name="Alioto T."/>
            <person name="Alioto T."/>
        </authorList>
    </citation>
    <scope>NUCLEOTIDE SEQUENCE</scope>
</reference>
<evidence type="ECO:0000313" key="2">
    <source>
        <dbReference type="Proteomes" id="UP000596742"/>
    </source>
</evidence>
<gene>
    <name evidence="1" type="ORF">MGAL_10B054383</name>
</gene>
<accession>A0A8B6FCH9</accession>
<feature type="non-terminal residue" evidence="1">
    <location>
        <position position="301"/>
    </location>
</feature>
<proteinExistence type="predicted"/>
<dbReference type="OrthoDB" id="6216501at2759"/>
<dbReference type="Proteomes" id="UP000596742">
    <property type="component" value="Unassembled WGS sequence"/>
</dbReference>